<dbReference type="Pfam" id="PF01826">
    <property type="entry name" value="TIL"/>
    <property type="match status" value="1"/>
</dbReference>
<evidence type="ECO:0000259" key="2">
    <source>
        <dbReference type="Pfam" id="PF01826"/>
    </source>
</evidence>
<dbReference type="GeneID" id="111600007"/>
<dbReference type="InterPro" id="IPR002919">
    <property type="entry name" value="TIL_dom"/>
</dbReference>
<dbReference type="KEGG" id="dhe:111600007"/>
<keyword evidence="3" id="KW-1185">Reference proteome</keyword>
<evidence type="ECO:0000256" key="1">
    <source>
        <dbReference type="SAM" id="SignalP"/>
    </source>
</evidence>
<proteinExistence type="predicted"/>
<feature type="domain" description="TIL" evidence="2">
    <location>
        <begin position="35"/>
        <end position="92"/>
    </location>
</feature>
<protein>
    <submittedName>
        <fullName evidence="4">Uncharacterized protein LOC111600007</fullName>
    </submittedName>
</protein>
<accession>A0A6J2SYM3</accession>
<dbReference type="InterPro" id="IPR036084">
    <property type="entry name" value="Ser_inhib-like_sf"/>
</dbReference>
<evidence type="ECO:0000313" key="4">
    <source>
        <dbReference type="RefSeq" id="XP_030081245.1"/>
    </source>
</evidence>
<dbReference type="OMA" id="CERGCAC"/>
<dbReference type="RefSeq" id="XP_030081245.1">
    <property type="nucleotide sequence ID" value="XM_030225385.1"/>
</dbReference>
<keyword evidence="1" id="KW-0732">Signal</keyword>
<dbReference type="OrthoDB" id="6236007at2759"/>
<dbReference type="CDD" id="cd19941">
    <property type="entry name" value="TIL"/>
    <property type="match status" value="1"/>
</dbReference>
<evidence type="ECO:0000313" key="3">
    <source>
        <dbReference type="Proteomes" id="UP000504633"/>
    </source>
</evidence>
<name>A0A6J2SYM3_DROHY</name>
<dbReference type="SUPFAM" id="SSF57567">
    <property type="entry name" value="Serine protease inhibitors"/>
    <property type="match status" value="1"/>
</dbReference>
<dbReference type="Gene3D" id="2.10.25.10">
    <property type="entry name" value="Laminin"/>
    <property type="match status" value="1"/>
</dbReference>
<organism evidence="3 4">
    <name type="scientific">Drosophila hydei</name>
    <name type="common">Fruit fly</name>
    <dbReference type="NCBI Taxonomy" id="7224"/>
    <lineage>
        <taxon>Eukaryota</taxon>
        <taxon>Metazoa</taxon>
        <taxon>Ecdysozoa</taxon>
        <taxon>Arthropoda</taxon>
        <taxon>Hexapoda</taxon>
        <taxon>Insecta</taxon>
        <taxon>Pterygota</taxon>
        <taxon>Neoptera</taxon>
        <taxon>Endopterygota</taxon>
        <taxon>Diptera</taxon>
        <taxon>Brachycera</taxon>
        <taxon>Muscomorpha</taxon>
        <taxon>Ephydroidea</taxon>
        <taxon>Drosophilidae</taxon>
        <taxon>Drosophila</taxon>
    </lineage>
</organism>
<feature type="chain" id="PRO_5027105032" evidence="1">
    <location>
        <begin position="26"/>
        <end position="97"/>
    </location>
</feature>
<feature type="signal peptide" evidence="1">
    <location>
        <begin position="1"/>
        <end position="25"/>
    </location>
</feature>
<sequence length="97" mass="10762">MRLAVANRCVLWKVALLLAVCGVAAAHPHAFLGVCMYDEVMVDCVPSCQKICSGIYVQRKCDFSKCLRGCVCPKGWVRMGSTAGECMKRNTCMRWII</sequence>
<reference evidence="4" key="1">
    <citation type="submission" date="2025-08" db="UniProtKB">
        <authorList>
            <consortium name="RefSeq"/>
        </authorList>
    </citation>
    <scope>IDENTIFICATION</scope>
    <source>
        <strain evidence="4">15085-1641.00</strain>
        <tissue evidence="4">Whole body</tissue>
    </source>
</reference>
<dbReference type="AlphaFoldDB" id="A0A6J2SYM3"/>
<gene>
    <name evidence="4" type="primary">LOC111600007</name>
</gene>
<dbReference type="Proteomes" id="UP000504633">
    <property type="component" value="Unplaced"/>
</dbReference>